<keyword evidence="4" id="KW-0560">Oxidoreductase</keyword>
<evidence type="ECO:0000256" key="5">
    <source>
        <dbReference type="ARBA" id="ARBA00036066"/>
    </source>
</evidence>
<proteinExistence type="inferred from homology"/>
<evidence type="ECO:0000259" key="9">
    <source>
        <dbReference type="Pfam" id="PF01266"/>
    </source>
</evidence>
<dbReference type="PANTHER" id="PTHR43104:SF4">
    <property type="entry name" value="L-2-HYDROXYGLUTARATE DEHYDROGENASE, MITOCHONDRIAL"/>
    <property type="match status" value="1"/>
</dbReference>
<evidence type="ECO:0000256" key="3">
    <source>
        <dbReference type="ARBA" id="ARBA00022827"/>
    </source>
</evidence>
<evidence type="ECO:0000256" key="6">
    <source>
        <dbReference type="ARBA" id="ARBA00037941"/>
    </source>
</evidence>
<dbReference type="PANTHER" id="PTHR43104">
    <property type="entry name" value="L-2-HYDROXYGLUTARATE DEHYDROGENASE, MITOCHONDRIAL"/>
    <property type="match status" value="1"/>
</dbReference>
<keyword evidence="3" id="KW-0274">FAD</keyword>
<evidence type="ECO:0000313" key="11">
    <source>
        <dbReference type="Proteomes" id="UP000188533"/>
    </source>
</evidence>
<dbReference type="InterPro" id="IPR036188">
    <property type="entry name" value="FAD/NAD-bd_sf"/>
</dbReference>
<comment type="caution">
    <text evidence="10">The sequence shown here is derived from an EMBL/GenBank/DDBJ whole genome shotgun (WGS) entry which is preliminary data.</text>
</comment>
<evidence type="ECO:0000256" key="7">
    <source>
        <dbReference type="ARBA" id="ARBA00038878"/>
    </source>
</evidence>
<gene>
    <name evidence="10" type="ORF">LENED_000952</name>
</gene>
<name>A0A1Q3DWW3_LENED</name>
<keyword evidence="11" id="KW-1185">Reference proteome</keyword>
<keyword evidence="2" id="KW-0285">Flavoprotein</keyword>
<dbReference type="EMBL" id="BDGU01000014">
    <property type="protein sequence ID" value="GAV99492.1"/>
    <property type="molecule type" value="Genomic_DNA"/>
</dbReference>
<dbReference type="SUPFAM" id="SSF51905">
    <property type="entry name" value="FAD/NAD(P)-binding domain"/>
    <property type="match status" value="1"/>
</dbReference>
<dbReference type="Pfam" id="PF01266">
    <property type="entry name" value="DAO"/>
    <property type="match status" value="1"/>
</dbReference>
<comment type="similarity">
    <text evidence="6">Belongs to the L2HGDH family.</text>
</comment>
<dbReference type="STRING" id="5353.A0A1Q3DWW3"/>
<dbReference type="Gene3D" id="3.30.9.10">
    <property type="entry name" value="D-Amino Acid Oxidase, subunit A, domain 2"/>
    <property type="match status" value="1"/>
</dbReference>
<dbReference type="AlphaFoldDB" id="A0A1Q3DWW3"/>
<evidence type="ECO:0000313" key="10">
    <source>
        <dbReference type="EMBL" id="GAV99492.1"/>
    </source>
</evidence>
<evidence type="ECO:0000256" key="2">
    <source>
        <dbReference type="ARBA" id="ARBA00022630"/>
    </source>
</evidence>
<evidence type="ECO:0000256" key="4">
    <source>
        <dbReference type="ARBA" id="ARBA00023002"/>
    </source>
</evidence>
<sequence length="460" mass="50231">MKLMKQPVRGLAAALNSSGKFKFKAPEVAVDHLVIGAGVVGLAIAQRLCESFPSKSTYVVERHARAGEETSSRNSEVIHSGIYYPADSLKTRLCLRGRDLMYQRCRALDIPHRKTGKLVVAKDNQRPYIENLHLKALRSQWPPYSNAIDDSPVLPTRLISGDESRAMEPNLSQDISAALWCPETGIVDSHSFMESLEHDISESEVGNLAYATRVVRLDPYRSSKQMSEAERGWVVQTVTGNDEGSGTESDTILARTVFNASGLSGPFILNSLLPPERRIPMYHARGSYASYQGPGISGISHLIYPCPDTGPNAHAFASLGTHLTLDLNGKVKFGPDIEFLSPPSSEDSEENMDYWTRHLIPDDSSLEKMHLAVKQYLPEVVADGLRPDYVGIRPKLVPAGAGFQDFVFRIDYPCQFGGGGTVGEGPMISLLGIESPGLTSCLAIAEYIVNDLLSSTNPAQ</sequence>
<dbReference type="InterPro" id="IPR006076">
    <property type="entry name" value="FAD-dep_OxRdtase"/>
</dbReference>
<evidence type="ECO:0000256" key="8">
    <source>
        <dbReference type="ARBA" id="ARBA00041137"/>
    </source>
</evidence>
<evidence type="ECO:0000256" key="1">
    <source>
        <dbReference type="ARBA" id="ARBA00001974"/>
    </source>
</evidence>
<reference evidence="10 11" key="1">
    <citation type="submission" date="2016-08" db="EMBL/GenBank/DDBJ databases">
        <authorList>
            <consortium name="Lentinula edodes genome sequencing consortium"/>
            <person name="Sakamoto Y."/>
            <person name="Nakade K."/>
            <person name="Sato S."/>
            <person name="Yoshida Y."/>
            <person name="Miyazaki K."/>
            <person name="Natsume S."/>
            <person name="Konno N."/>
        </authorList>
    </citation>
    <scope>NUCLEOTIDE SEQUENCE [LARGE SCALE GENOMIC DNA]</scope>
    <source>
        <strain evidence="10 11">NBRC 111202</strain>
    </source>
</reference>
<dbReference type="GO" id="GO:0047545">
    <property type="term" value="F:(S)-2-hydroxyglutarate dehydrogenase activity"/>
    <property type="evidence" value="ECO:0007669"/>
    <property type="project" value="UniProtKB-EC"/>
</dbReference>
<dbReference type="EC" id="1.1.99.2" evidence="7"/>
<comment type="cofactor">
    <cofactor evidence="1">
        <name>FAD</name>
        <dbReference type="ChEBI" id="CHEBI:57692"/>
    </cofactor>
</comment>
<accession>A0A1Q3DWW3</accession>
<comment type="catalytic activity">
    <reaction evidence="5">
        <text>(S)-2-hydroxyglutarate + A = 2-oxoglutarate + AH2</text>
        <dbReference type="Rhea" id="RHEA:21252"/>
        <dbReference type="ChEBI" id="CHEBI:13193"/>
        <dbReference type="ChEBI" id="CHEBI:16782"/>
        <dbReference type="ChEBI" id="CHEBI:16810"/>
        <dbReference type="ChEBI" id="CHEBI:17499"/>
        <dbReference type="EC" id="1.1.99.2"/>
    </reaction>
</comment>
<dbReference type="Proteomes" id="UP000188533">
    <property type="component" value="Unassembled WGS sequence"/>
</dbReference>
<feature type="domain" description="FAD dependent oxidoreductase" evidence="9">
    <location>
        <begin position="31"/>
        <end position="449"/>
    </location>
</feature>
<protein>
    <recommendedName>
        <fullName evidence="8">L-2-hydroxyglutarate dehydrogenase, mitochondrial</fullName>
        <ecNumber evidence="7">1.1.99.2</ecNumber>
    </recommendedName>
</protein>
<organism evidence="10 11">
    <name type="scientific">Lentinula edodes</name>
    <name type="common">Shiitake mushroom</name>
    <name type="synonym">Lentinus edodes</name>
    <dbReference type="NCBI Taxonomy" id="5353"/>
    <lineage>
        <taxon>Eukaryota</taxon>
        <taxon>Fungi</taxon>
        <taxon>Dikarya</taxon>
        <taxon>Basidiomycota</taxon>
        <taxon>Agaricomycotina</taxon>
        <taxon>Agaricomycetes</taxon>
        <taxon>Agaricomycetidae</taxon>
        <taxon>Agaricales</taxon>
        <taxon>Marasmiineae</taxon>
        <taxon>Omphalotaceae</taxon>
        <taxon>Lentinula</taxon>
    </lineage>
</organism>
<reference evidence="10 11" key="2">
    <citation type="submission" date="2017-02" db="EMBL/GenBank/DDBJ databases">
        <title>A genome survey and senescence transcriptome analysis in Lentinula edodes.</title>
        <authorList>
            <person name="Sakamoto Y."/>
            <person name="Nakade K."/>
            <person name="Sato S."/>
            <person name="Yoshida Y."/>
            <person name="Miyazaki K."/>
            <person name="Natsume S."/>
            <person name="Konno N."/>
        </authorList>
    </citation>
    <scope>NUCLEOTIDE SEQUENCE [LARGE SCALE GENOMIC DNA]</scope>
    <source>
        <strain evidence="10 11">NBRC 111202</strain>
    </source>
</reference>
<dbReference type="Gene3D" id="3.50.50.60">
    <property type="entry name" value="FAD/NAD(P)-binding domain"/>
    <property type="match status" value="1"/>
</dbReference>